<comment type="caution">
    <text evidence="3">The sequence shown here is derived from an EMBL/GenBank/DDBJ whole genome shotgun (WGS) entry which is preliminary data.</text>
</comment>
<feature type="domain" description="Integrase zinc-binding" evidence="2">
    <location>
        <begin position="2"/>
        <end position="29"/>
    </location>
</feature>
<dbReference type="Pfam" id="PF17921">
    <property type="entry name" value="Integrase_H2C2"/>
    <property type="match status" value="1"/>
</dbReference>
<dbReference type="InterPro" id="IPR041588">
    <property type="entry name" value="Integrase_H2C2"/>
</dbReference>
<proteinExistence type="predicted"/>
<sequence>MRLEYYWPGIYGDIRNYVRSCGVCSQKNTPEAPLLAIPVGEAFERVGVDVIGPMKRSRSGNKPETDGLAEKFNGSLVQILKKISPVNYKLRWLSSNRPLRVPIHATILKRLISRHEFPSEGDIPIGGEMFPPLEVTEDELNDNQYGPLDTSDKPNHESQSGGGEPIVNNLPSNANPADTSQVKKPDSKKKLDKFSFRPMSKGRRLLKKKIKYTTLCEDDDDADDSQDNGSPTSDQEEGLIAVDESDEITIASLKAELEEKNKIIATSAVQISKLEHRLKIEHFGALC</sequence>
<keyword evidence="4" id="KW-1185">Reference proteome</keyword>
<feature type="region of interest" description="Disordered" evidence="1">
    <location>
        <begin position="139"/>
        <end position="194"/>
    </location>
</feature>
<feature type="compositionally biased region" description="Polar residues" evidence="1">
    <location>
        <begin position="169"/>
        <end position="180"/>
    </location>
</feature>
<name>A0AAD9J228_9ANNE</name>
<accession>A0AAD9J228</accession>
<dbReference type="AlphaFoldDB" id="A0AAD9J228"/>
<protein>
    <recommendedName>
        <fullName evidence="2">Integrase zinc-binding domain-containing protein</fullName>
    </recommendedName>
</protein>
<reference evidence="3" key="1">
    <citation type="journal article" date="2023" name="Mol. Biol. Evol.">
        <title>Third-Generation Sequencing Reveals the Adaptive Role of the Epigenome in Three Deep-Sea Polychaetes.</title>
        <authorList>
            <person name="Perez M."/>
            <person name="Aroh O."/>
            <person name="Sun Y."/>
            <person name="Lan Y."/>
            <person name="Juniper S.K."/>
            <person name="Young C.R."/>
            <person name="Angers B."/>
            <person name="Qian P.Y."/>
        </authorList>
    </citation>
    <scope>NUCLEOTIDE SEQUENCE</scope>
    <source>
        <strain evidence="3">P08H-3</strain>
    </source>
</reference>
<evidence type="ECO:0000256" key="1">
    <source>
        <dbReference type="SAM" id="MobiDB-lite"/>
    </source>
</evidence>
<evidence type="ECO:0000259" key="2">
    <source>
        <dbReference type="Pfam" id="PF17921"/>
    </source>
</evidence>
<dbReference type="InterPro" id="IPR052160">
    <property type="entry name" value="Gypsy_RT_Integrase-like"/>
</dbReference>
<gene>
    <name evidence="3" type="ORF">LSH36_693g02087</name>
</gene>
<organism evidence="3 4">
    <name type="scientific">Paralvinella palmiformis</name>
    <dbReference type="NCBI Taxonomy" id="53620"/>
    <lineage>
        <taxon>Eukaryota</taxon>
        <taxon>Metazoa</taxon>
        <taxon>Spiralia</taxon>
        <taxon>Lophotrochozoa</taxon>
        <taxon>Annelida</taxon>
        <taxon>Polychaeta</taxon>
        <taxon>Sedentaria</taxon>
        <taxon>Canalipalpata</taxon>
        <taxon>Terebellida</taxon>
        <taxon>Terebelliformia</taxon>
        <taxon>Alvinellidae</taxon>
        <taxon>Paralvinella</taxon>
    </lineage>
</organism>
<evidence type="ECO:0000313" key="4">
    <source>
        <dbReference type="Proteomes" id="UP001208570"/>
    </source>
</evidence>
<evidence type="ECO:0000313" key="3">
    <source>
        <dbReference type="EMBL" id="KAK2145246.1"/>
    </source>
</evidence>
<feature type="compositionally biased region" description="Basic and acidic residues" evidence="1">
    <location>
        <begin position="181"/>
        <end position="194"/>
    </location>
</feature>
<dbReference type="EMBL" id="JAODUP010000693">
    <property type="protein sequence ID" value="KAK2145246.1"/>
    <property type="molecule type" value="Genomic_DNA"/>
</dbReference>
<dbReference type="Proteomes" id="UP001208570">
    <property type="component" value="Unassembled WGS sequence"/>
</dbReference>
<feature type="compositionally biased region" description="Acidic residues" evidence="1">
    <location>
        <begin position="217"/>
        <end position="226"/>
    </location>
</feature>
<feature type="region of interest" description="Disordered" evidence="1">
    <location>
        <begin position="217"/>
        <end position="238"/>
    </location>
</feature>
<dbReference type="PANTHER" id="PTHR47266">
    <property type="entry name" value="ENDONUCLEASE-RELATED"/>
    <property type="match status" value="1"/>
</dbReference>
<dbReference type="Gene3D" id="1.10.340.70">
    <property type="match status" value="1"/>
</dbReference>